<dbReference type="eggNOG" id="COG0410">
    <property type="taxonomic scope" value="Bacteria"/>
</dbReference>
<evidence type="ECO:0000256" key="5">
    <source>
        <dbReference type="ARBA" id="ARBA00022970"/>
    </source>
</evidence>
<keyword evidence="3" id="KW-0547">Nucleotide-binding</keyword>
<dbReference type="Gene3D" id="3.40.50.300">
    <property type="entry name" value="P-loop containing nucleotide triphosphate hydrolases"/>
    <property type="match status" value="1"/>
</dbReference>
<comment type="similarity">
    <text evidence="1">Belongs to the ABC transporter superfamily.</text>
</comment>
<sequence>MACLVTRDLVIGYGDIVVVEGISVQVEKGQLAAVVGPNGSGKSTLLKGIMGLARRFSGHIYYQNQDITHFPPHTITRLGIGYVPQVNNVYGPLTVRENLLLGAYFRRDKAGIEKDLSEIFNIFPELARRRDARAETLSGGERQLLAIGRALMGRPQVLLLDEPLAFLAPKTALLILEKLKEIKEKGLGILLVEQNTFLALEDADYGYVLNQGRCVMEGKGKELLSDPSLRERFLGLPKEVGEIDKEKRNRK</sequence>
<name>C9R8F5_AMMDK</name>
<evidence type="ECO:0000313" key="8">
    <source>
        <dbReference type="Proteomes" id="UP000002620"/>
    </source>
</evidence>
<dbReference type="STRING" id="429009.Adeg_1489"/>
<dbReference type="GO" id="GO:0005524">
    <property type="term" value="F:ATP binding"/>
    <property type="evidence" value="ECO:0007669"/>
    <property type="project" value="UniProtKB-KW"/>
</dbReference>
<evidence type="ECO:0000256" key="2">
    <source>
        <dbReference type="ARBA" id="ARBA00022448"/>
    </source>
</evidence>
<keyword evidence="5" id="KW-0029">Amino-acid transport</keyword>
<dbReference type="SUPFAM" id="SSF52540">
    <property type="entry name" value="P-loop containing nucleoside triphosphate hydrolases"/>
    <property type="match status" value="1"/>
</dbReference>
<dbReference type="CDD" id="cd03224">
    <property type="entry name" value="ABC_TM1139_LivF_branched"/>
    <property type="match status" value="1"/>
</dbReference>
<keyword evidence="8" id="KW-1185">Reference proteome</keyword>
<dbReference type="SMART" id="SM00382">
    <property type="entry name" value="AAA"/>
    <property type="match status" value="1"/>
</dbReference>
<dbReference type="Proteomes" id="UP000002620">
    <property type="component" value="Chromosome"/>
</dbReference>
<protein>
    <submittedName>
        <fullName evidence="7">ABC transporter related protein</fullName>
    </submittedName>
</protein>
<keyword evidence="2" id="KW-0813">Transport</keyword>
<dbReference type="PANTHER" id="PTHR43820:SF4">
    <property type="entry name" value="HIGH-AFFINITY BRANCHED-CHAIN AMINO ACID TRANSPORT ATP-BINDING PROTEIN LIVF"/>
    <property type="match status" value="1"/>
</dbReference>
<accession>C9R8F5</accession>
<organism evidence="7 8">
    <name type="scientific">Ammonifex degensii (strain DSM 10501 / KC4)</name>
    <dbReference type="NCBI Taxonomy" id="429009"/>
    <lineage>
        <taxon>Bacteria</taxon>
        <taxon>Bacillati</taxon>
        <taxon>Bacillota</taxon>
        <taxon>Clostridia</taxon>
        <taxon>Thermoanaerobacterales</taxon>
        <taxon>Thermoanaerobacteraceae</taxon>
        <taxon>Ammonifex</taxon>
    </lineage>
</organism>
<evidence type="ECO:0000256" key="3">
    <source>
        <dbReference type="ARBA" id="ARBA00022741"/>
    </source>
</evidence>
<keyword evidence="4" id="KW-0067">ATP-binding</keyword>
<dbReference type="InterPro" id="IPR027417">
    <property type="entry name" value="P-loop_NTPase"/>
</dbReference>
<dbReference type="InterPro" id="IPR003593">
    <property type="entry name" value="AAA+_ATPase"/>
</dbReference>
<dbReference type="InterPro" id="IPR052156">
    <property type="entry name" value="BCAA_Transport_ATP-bd_LivF"/>
</dbReference>
<reference evidence="7 8" key="1">
    <citation type="submission" date="2009-10" db="EMBL/GenBank/DDBJ databases">
        <title>Complete sequence of chromosome of Ammonifex degensii KC4.</title>
        <authorList>
            <consortium name="US DOE Joint Genome Institute"/>
            <person name="Kerfeld C."/>
            <person name="Goodner B."/>
            <person name="Huber H."/>
            <person name="Stetter K."/>
            <person name="Lucas S."/>
            <person name="Copeland A."/>
            <person name="Lapidus A."/>
            <person name="Glavina del Rio T."/>
            <person name="Dalin E."/>
            <person name="Tice H."/>
            <person name="Bruce D."/>
            <person name="Goodwin L."/>
            <person name="Pitluck S."/>
            <person name="Saunders E."/>
            <person name="Brettin T."/>
            <person name="Detter J.C."/>
            <person name="Han C."/>
            <person name="Larimer F."/>
            <person name="Land M."/>
            <person name="Hauser L."/>
            <person name="Kyrpides N."/>
            <person name="Ovchinnikova G."/>
            <person name="Richardson P."/>
        </authorList>
    </citation>
    <scope>NUCLEOTIDE SEQUENCE [LARGE SCALE GENOMIC DNA]</scope>
    <source>
        <strain evidence="8">DSM 10501 / KC4</strain>
    </source>
</reference>
<dbReference type="GO" id="GO:0015658">
    <property type="term" value="F:branched-chain amino acid transmembrane transporter activity"/>
    <property type="evidence" value="ECO:0007669"/>
    <property type="project" value="TreeGrafter"/>
</dbReference>
<evidence type="ECO:0000256" key="4">
    <source>
        <dbReference type="ARBA" id="ARBA00022840"/>
    </source>
</evidence>
<gene>
    <name evidence="7" type="ordered locus">Adeg_1489</name>
</gene>
<dbReference type="RefSeq" id="WP_015739461.1">
    <property type="nucleotide sequence ID" value="NC_013385.1"/>
</dbReference>
<dbReference type="GO" id="GO:0015807">
    <property type="term" value="P:L-amino acid transport"/>
    <property type="evidence" value="ECO:0007669"/>
    <property type="project" value="TreeGrafter"/>
</dbReference>
<dbReference type="GO" id="GO:0016887">
    <property type="term" value="F:ATP hydrolysis activity"/>
    <property type="evidence" value="ECO:0007669"/>
    <property type="project" value="InterPro"/>
</dbReference>
<dbReference type="KEGG" id="adg:Adeg_1489"/>
<dbReference type="EMBL" id="CP001785">
    <property type="protein sequence ID" value="ACX52584.1"/>
    <property type="molecule type" value="Genomic_DNA"/>
</dbReference>
<dbReference type="PANTHER" id="PTHR43820">
    <property type="entry name" value="HIGH-AFFINITY BRANCHED-CHAIN AMINO ACID TRANSPORT ATP-BINDING PROTEIN LIVF"/>
    <property type="match status" value="1"/>
</dbReference>
<dbReference type="HOGENOM" id="CLU_000604_1_2_9"/>
<dbReference type="Pfam" id="PF00005">
    <property type="entry name" value="ABC_tran"/>
    <property type="match status" value="1"/>
</dbReference>
<dbReference type="OrthoDB" id="9779136at2"/>
<feature type="domain" description="ABC transporter" evidence="6">
    <location>
        <begin position="4"/>
        <end position="236"/>
    </location>
</feature>
<dbReference type="InterPro" id="IPR003439">
    <property type="entry name" value="ABC_transporter-like_ATP-bd"/>
</dbReference>
<evidence type="ECO:0000256" key="1">
    <source>
        <dbReference type="ARBA" id="ARBA00005417"/>
    </source>
</evidence>
<evidence type="ECO:0000259" key="6">
    <source>
        <dbReference type="PROSITE" id="PS50893"/>
    </source>
</evidence>
<dbReference type="InterPro" id="IPR017871">
    <property type="entry name" value="ABC_transporter-like_CS"/>
</dbReference>
<dbReference type="PROSITE" id="PS00211">
    <property type="entry name" value="ABC_TRANSPORTER_1"/>
    <property type="match status" value="1"/>
</dbReference>
<proteinExistence type="inferred from homology"/>
<evidence type="ECO:0000313" key="7">
    <source>
        <dbReference type="EMBL" id="ACX52584.1"/>
    </source>
</evidence>
<dbReference type="PROSITE" id="PS50893">
    <property type="entry name" value="ABC_TRANSPORTER_2"/>
    <property type="match status" value="1"/>
</dbReference>
<dbReference type="AlphaFoldDB" id="C9R8F5"/>